<gene>
    <name evidence="2" type="ORF">WG925_22890</name>
</gene>
<dbReference type="EMBL" id="JBBPIX010000015">
    <property type="protein sequence ID" value="MEK6466597.1"/>
    <property type="molecule type" value="Genomic_DNA"/>
</dbReference>
<dbReference type="Proteomes" id="UP001367513">
    <property type="component" value="Unassembled WGS sequence"/>
</dbReference>
<accession>A0ABU9AJI1</accession>
<evidence type="ECO:0000313" key="3">
    <source>
        <dbReference type="Proteomes" id="UP001367513"/>
    </source>
</evidence>
<name>A0ABU9AJI1_PSEA5</name>
<organism evidence="2 3">
    <name type="scientific">Pseudonocardia alni subsp. carboxydivorans</name>
    <dbReference type="NCBI Taxonomy" id="415010"/>
    <lineage>
        <taxon>Bacteria</taxon>
        <taxon>Bacillati</taxon>
        <taxon>Actinomycetota</taxon>
        <taxon>Actinomycetes</taxon>
        <taxon>Pseudonocardiales</taxon>
        <taxon>Pseudonocardiaceae</taxon>
        <taxon>Pseudonocardia</taxon>
    </lineage>
</organism>
<evidence type="ECO:0000313" key="2">
    <source>
        <dbReference type="EMBL" id="MEK6466597.1"/>
    </source>
</evidence>
<proteinExistence type="predicted"/>
<keyword evidence="3" id="KW-1185">Reference proteome</keyword>
<reference evidence="2 3" key="1">
    <citation type="submission" date="2024-03" db="EMBL/GenBank/DDBJ databases">
        <title>Draft genome sequence of Pseudonocardia carboxydivorans JCM 14827.</title>
        <authorList>
            <person name="Duangmal K."/>
        </authorList>
    </citation>
    <scope>NUCLEOTIDE SEQUENCE [LARGE SCALE GENOMIC DNA]</scope>
    <source>
        <strain evidence="2 3">JCM 14827</strain>
    </source>
</reference>
<evidence type="ECO:0000256" key="1">
    <source>
        <dbReference type="SAM" id="MobiDB-lite"/>
    </source>
</evidence>
<protein>
    <submittedName>
        <fullName evidence="2">Uncharacterized protein</fullName>
    </submittedName>
</protein>
<dbReference type="RefSeq" id="WP_346864735.1">
    <property type="nucleotide sequence ID" value="NZ_JBBPIX010000015.1"/>
</dbReference>
<sequence length="399" mass="41518">MLGQPDDPRGIVLPLDGRPGGTETGAPERNGGPRPLRNGTPPPGPALLLSWTPTPAVDNDDRTWATLSASSELARRLAPDAGRAPAAGLTFRLALPEAFGAEPLLRLAGGETAAAAPGSSALVPVAPTAPGDRHGAGLGLLTLTTAAEIAATGTQTRVLDELTAAVDQLAPSCVMRLDSRLRAAEESLREAQTELLERGSLVVDGDATDSGSPSRGLETAVANLSVLRHQTHAWIAGWERVVAGADPSGTPGLALRDALGEVGKLGWTGFPAAVHGAYQALVLDARRILLTAADHLLRAPNRPLTALRPLVESDLAGRAADVARLHRLLTTLSTLPQTVRKRSGGMMPNLIADQAAANARSQALFTRMANALRSPVWDGRVVVEVRSLDSGELQVLRPV</sequence>
<comment type="caution">
    <text evidence="2">The sequence shown here is derived from an EMBL/GenBank/DDBJ whole genome shotgun (WGS) entry which is preliminary data.</text>
</comment>
<feature type="region of interest" description="Disordered" evidence="1">
    <location>
        <begin position="1"/>
        <end position="46"/>
    </location>
</feature>